<comment type="caution">
    <text evidence="8">The sequence shown here is derived from an EMBL/GenBank/DDBJ whole genome shotgun (WGS) entry which is preliminary data.</text>
</comment>
<evidence type="ECO:0000256" key="1">
    <source>
        <dbReference type="ARBA" id="ARBA00004141"/>
    </source>
</evidence>
<proteinExistence type="inferred from homology"/>
<keyword evidence="3 6" id="KW-1133">Transmembrane helix</keyword>
<dbReference type="EMBL" id="JAUKUD010000001">
    <property type="protein sequence ID" value="KAK0755138.1"/>
    <property type="molecule type" value="Genomic_DNA"/>
</dbReference>
<sequence>PGYTKENKGPLIMGVASALTGLTLLFVAGRVWSRLLAFGKLAIDDFLVIGCIVLSIVYVSLAGVAIEAGGGRHASTLTPEQIQRVICYTVISWAPAVLSFIVPKFAGLILLARLLNPGRIHTIFMWIVSVLYFLLALGMLIMNFRQCTPVAAQWGGAVGTCLDRKITFSYALALGIASACFDLYLAAYPTVVLWRLQMYWKKKLGLSLALGFGYGAAIVTIYKCTTLVDILTLKDYTWAVDDIVLWTNIEANFVLIGTCIPTLFPVVKKLFGNSAL</sequence>
<feature type="non-terminal residue" evidence="8">
    <location>
        <position position="276"/>
    </location>
</feature>
<keyword evidence="9" id="KW-1185">Reference proteome</keyword>
<protein>
    <recommendedName>
        <fullName evidence="7">Rhodopsin domain-containing protein</fullName>
    </recommendedName>
</protein>
<dbReference type="InterPro" id="IPR052337">
    <property type="entry name" value="SAT4-like"/>
</dbReference>
<evidence type="ECO:0000256" key="3">
    <source>
        <dbReference type="ARBA" id="ARBA00022989"/>
    </source>
</evidence>
<feature type="non-terminal residue" evidence="8">
    <location>
        <position position="1"/>
    </location>
</feature>
<keyword evidence="2 6" id="KW-0812">Transmembrane</keyword>
<name>A0AA40FC97_9PEZI</name>
<comment type="subcellular location">
    <subcellularLocation>
        <location evidence="1">Membrane</location>
        <topology evidence="1">Multi-pass membrane protein</topology>
    </subcellularLocation>
</comment>
<reference evidence="8" key="1">
    <citation type="submission" date="2023-06" db="EMBL/GenBank/DDBJ databases">
        <title>Genome-scale phylogeny and comparative genomics of the fungal order Sordariales.</title>
        <authorList>
            <consortium name="Lawrence Berkeley National Laboratory"/>
            <person name="Hensen N."/>
            <person name="Bonometti L."/>
            <person name="Westerberg I."/>
            <person name="Brannstrom I.O."/>
            <person name="Guillou S."/>
            <person name="Cros-Aarteil S."/>
            <person name="Calhoun S."/>
            <person name="Haridas S."/>
            <person name="Kuo A."/>
            <person name="Mondo S."/>
            <person name="Pangilinan J."/>
            <person name="Riley R."/>
            <person name="LaButti K."/>
            <person name="Andreopoulos B."/>
            <person name="Lipzen A."/>
            <person name="Chen C."/>
            <person name="Yanf M."/>
            <person name="Daum C."/>
            <person name="Ng V."/>
            <person name="Clum A."/>
            <person name="Steindorff A."/>
            <person name="Ohm R."/>
            <person name="Martin F."/>
            <person name="Silar P."/>
            <person name="Natvig D."/>
            <person name="Lalanne C."/>
            <person name="Gautier V."/>
            <person name="Ament-velasquez S.L."/>
            <person name="Kruys A."/>
            <person name="Hutchinson M.I."/>
            <person name="Powell A.J."/>
            <person name="Barry K."/>
            <person name="Miller A.N."/>
            <person name="Grigoriev I.V."/>
            <person name="Debuchy R."/>
            <person name="Gladieux P."/>
            <person name="Thoren M.H."/>
            <person name="Johannesson H."/>
        </authorList>
    </citation>
    <scope>NUCLEOTIDE SEQUENCE</scope>
    <source>
        <strain evidence="8">SMH3187-1</strain>
    </source>
</reference>
<dbReference type="InterPro" id="IPR049326">
    <property type="entry name" value="Rhodopsin_dom_fungi"/>
</dbReference>
<evidence type="ECO:0000256" key="6">
    <source>
        <dbReference type="SAM" id="Phobius"/>
    </source>
</evidence>
<feature type="transmembrane region" description="Helical" evidence="6">
    <location>
        <begin position="123"/>
        <end position="144"/>
    </location>
</feature>
<gene>
    <name evidence="8" type="ORF">B0T18DRAFT_300778</name>
</gene>
<keyword evidence="4 6" id="KW-0472">Membrane</keyword>
<dbReference type="Pfam" id="PF20684">
    <property type="entry name" value="Fung_rhodopsin"/>
    <property type="match status" value="1"/>
</dbReference>
<feature type="transmembrane region" description="Helical" evidence="6">
    <location>
        <begin position="86"/>
        <end position="111"/>
    </location>
</feature>
<dbReference type="AlphaFoldDB" id="A0AA40FC97"/>
<comment type="similarity">
    <text evidence="5">Belongs to the SAT4 family.</text>
</comment>
<evidence type="ECO:0000259" key="7">
    <source>
        <dbReference type="Pfam" id="PF20684"/>
    </source>
</evidence>
<feature type="transmembrane region" description="Helical" evidence="6">
    <location>
        <begin position="243"/>
        <end position="267"/>
    </location>
</feature>
<dbReference type="PANTHER" id="PTHR33048">
    <property type="entry name" value="PTH11-LIKE INTEGRAL MEMBRANE PROTEIN (AFU_ORTHOLOGUE AFUA_5G11245)"/>
    <property type="match status" value="1"/>
</dbReference>
<feature type="domain" description="Rhodopsin" evidence="7">
    <location>
        <begin position="30"/>
        <end position="268"/>
    </location>
</feature>
<dbReference type="GO" id="GO:0016020">
    <property type="term" value="C:membrane"/>
    <property type="evidence" value="ECO:0007669"/>
    <property type="project" value="UniProtKB-SubCell"/>
</dbReference>
<feature type="transmembrane region" description="Helical" evidence="6">
    <location>
        <begin position="204"/>
        <end position="223"/>
    </location>
</feature>
<evidence type="ECO:0000313" key="8">
    <source>
        <dbReference type="EMBL" id="KAK0755138.1"/>
    </source>
</evidence>
<dbReference type="PANTHER" id="PTHR33048:SF155">
    <property type="entry name" value="INTEGRAL MEMBRANE PROTEIN"/>
    <property type="match status" value="1"/>
</dbReference>
<evidence type="ECO:0000313" key="9">
    <source>
        <dbReference type="Proteomes" id="UP001172155"/>
    </source>
</evidence>
<evidence type="ECO:0000256" key="4">
    <source>
        <dbReference type="ARBA" id="ARBA00023136"/>
    </source>
</evidence>
<dbReference type="Proteomes" id="UP001172155">
    <property type="component" value="Unassembled WGS sequence"/>
</dbReference>
<organism evidence="8 9">
    <name type="scientific">Schizothecium vesticola</name>
    <dbReference type="NCBI Taxonomy" id="314040"/>
    <lineage>
        <taxon>Eukaryota</taxon>
        <taxon>Fungi</taxon>
        <taxon>Dikarya</taxon>
        <taxon>Ascomycota</taxon>
        <taxon>Pezizomycotina</taxon>
        <taxon>Sordariomycetes</taxon>
        <taxon>Sordariomycetidae</taxon>
        <taxon>Sordariales</taxon>
        <taxon>Schizotheciaceae</taxon>
        <taxon>Schizothecium</taxon>
    </lineage>
</organism>
<accession>A0AA40FC97</accession>
<evidence type="ECO:0000256" key="2">
    <source>
        <dbReference type="ARBA" id="ARBA00022692"/>
    </source>
</evidence>
<feature type="transmembrane region" description="Helical" evidence="6">
    <location>
        <begin position="12"/>
        <end position="33"/>
    </location>
</feature>
<feature type="transmembrane region" description="Helical" evidence="6">
    <location>
        <begin position="168"/>
        <end position="192"/>
    </location>
</feature>
<evidence type="ECO:0000256" key="5">
    <source>
        <dbReference type="ARBA" id="ARBA00038359"/>
    </source>
</evidence>
<feature type="transmembrane region" description="Helical" evidence="6">
    <location>
        <begin position="45"/>
        <end position="66"/>
    </location>
</feature>